<dbReference type="Proteomes" id="UP000028878">
    <property type="component" value="Unassembled WGS sequence"/>
</dbReference>
<dbReference type="Pfam" id="PF12545">
    <property type="entry name" value="DUF3739"/>
    <property type="match status" value="1"/>
</dbReference>
<accession>A0A1L1PUC5</accession>
<protein>
    <submittedName>
        <fullName evidence="2">Filamentous hemeagglutinin-like protein</fullName>
    </submittedName>
</protein>
<dbReference type="SUPFAM" id="SSF51126">
    <property type="entry name" value="Pectin lyase-like"/>
    <property type="match status" value="1"/>
</dbReference>
<dbReference type="Pfam" id="PF13018">
    <property type="entry name" value="ESPR"/>
    <property type="match status" value="1"/>
</dbReference>
<dbReference type="Pfam" id="PF05860">
    <property type="entry name" value="TPS"/>
    <property type="match status" value="1"/>
</dbReference>
<dbReference type="NCBIfam" id="TIGR01901">
    <property type="entry name" value="adhes_NPXG"/>
    <property type="match status" value="1"/>
</dbReference>
<evidence type="ECO:0000313" key="3">
    <source>
        <dbReference type="Proteomes" id="UP000028878"/>
    </source>
</evidence>
<dbReference type="InterPro" id="IPR011050">
    <property type="entry name" value="Pectin_lyase_fold/virulence"/>
</dbReference>
<dbReference type="InterPro" id="IPR024973">
    <property type="entry name" value="ESPR"/>
</dbReference>
<reference evidence="3" key="1">
    <citation type="submission" date="2014-11" db="EMBL/GenBank/DDBJ databases">
        <title>Draft genome sequence of Hydrogenophaga intermedia S1.</title>
        <authorList>
            <person name="Gan H.M."/>
            <person name="Chew T.H."/>
            <person name="Stolz A."/>
        </authorList>
    </citation>
    <scope>NUCLEOTIDE SEQUENCE [LARGE SCALE GENOMIC DNA]</scope>
    <source>
        <strain evidence="3">S1</strain>
    </source>
</reference>
<evidence type="ECO:0000259" key="1">
    <source>
        <dbReference type="SMART" id="SM00912"/>
    </source>
</evidence>
<feature type="domain" description="Filamentous haemagglutinin FhaB/tRNA nuclease CdiA-like TPS" evidence="1">
    <location>
        <begin position="59"/>
        <end position="185"/>
    </location>
</feature>
<sequence length="3383" mass="342691">MNRQRYRIVFSRHLGALVAVAECARAQGKAASGARGAVALAGALLFAAPGWAQNLPVPSAGGGTPNFVTAGQAAYQVTGHQAFVNQIGNKAILNWQSFNVGAGHGVQFRQVQDLNTNQLVQGANFTTLNRIWDINPSVIAGAISQADGQKANIILVNTNGIAFLGGSQVNLNSFTASTLNIADKYIINGLLGDLNAPQFERGLDGGEGRGAIQVMEGAKISATSQGRVMLIAPRVENRGSVGAPDGQVILAAGSRVFLRADDSADLNLRGLLVEVDSPAGGGSVASNFGQLTAERGNVTMVGYAVNQMGRATATSSVLANGSVYLMAKDTSVSVGGSRSSSRGGEVVLGAGSVTDVLPDLSDRTTVQDGDTGTGLADKSQVRVLGQKIYMDAGAAIVANAGDVAFTAVDNPTTLVTGGSLNGAGSAPSTQASIHIAQGARIDVSGLRDVEVSAARNTVEVELRGDELKDSPVNQNGPLRGQKAWVDIEQALANSDAGKDTLIARDSLLAYRARLERGIAERSTHGGTISLRSEGQTIVEQGASFDLSGGSVKYTQDVAKTTVLSSRGKLTDLADASASTRYDAIVSRYVVNYDKWNEQEVIELPSAQRVVQGYTQGQDAGRMNVQSMGAAYFGGSVEGRTVAGERQQLSGHLPRGATLTFGTQGVGDALKDHKLNQNVVIANGGPLPGQFARHEALVDPLKDTLTLDATLVGEGRVAQLEVFTNQAAEVRDALRTPQGGGVTIAGRQVNVNADITAQGGHIDITARNNAMNVVADTTLSVRDGVALQVQGAWVNQRRGVPGGAGMAPVIDGGSVSLVAEGQASGGLVFSRGTVALGKGVRIDADGGGRVGQGGALHAGRGGDITIGGNHVQGLDGATLQAHGIEQGGSLALTSERVQIGGSGQGDGLLVLGADAFQRGGFAQYDIRGLQRLDVVDGAQVDVRVQQIDPDTDALTRPTGSALASIGTPVTRDAWERPAASIALSAGDSGAGTGELRIGEGARVNVDPGGLIELEARNSIEVEGALVARGGTIDLTLDRSSGFSSGSLETNTLWLGANARLDASGTPRITTNDQGLTQGEVLAGGTVKLDARTGYLVAEQGATIDVSGSAPVAYVSRDARGVHVESVGSGAGQVNLFAEEGLLFDATLAARGGAPDYQGGALSVTLSKNARVEGQTGYDSLARAMVLSNTVAPQTAGLDFGDSVPLTGEVRASIGTDALEAAGFEQLRFSSRDGIVLEQGLALGDGRAVPLREIQLDAARIETRGDAHLVADAVRLGNWDASNRGRVGTEGSSANNGVLRADAHLLELAGNVRLRGMQRSELTGSERVQLAGVTRLDAAGAYEHSATIATTGDLTLRGGSVSPTSFADVRIQATGRDVRFESTGVAAPVWSAAGSLRVEAQNITQAGRVIAPLGSIDLVAQNELKLEAGSLTSVAADAGQVLPLGQIQNGTQWVVNLNPADVPGGQLELDALPEKAVNLSGGSVQVKEGATINVAGGGDVQGYEFSVGPGGSRDILGAANTYAIVPGYAGGFAPGDPQEGMNRAVGTTVYLSGVPGLPAGTYTLLPAHYALLPGAMAVRLGESVAVRPEAFTRQDGIQVTSGYLTDSRAGATREGGWRAIDVLTQDQVRARSEFTLARASGFFGTDTLRPQDAGRLSMLTQGQLELDGRLIGSPAAGGRGAAVDIAAPNLVIAGANATGIDPTATRLNVDDLNALGAESLLLGATRERGGNTTTLTVHSEDLTLAIGGASALRGPEVMLAARDTLTLAEGSAIDAQGADGDAGHYTTAGNGAFVRASSSAATFSRTGSPDRSQGTLNAAQSAVVQAARSINLDATRDNAFAGETRFSRKGQPVAGELAVGAARVNLGSPVGAVEGITFSQDDLDDLLGLRSLTLSSYTTFDIYGSVDVGGRDPNGEPTLQRLSLQGGGIAGAGGAGDQVRLAARELSLSNQAGAAYNPGTAAGTGTLTLQADTLTLGVGDKTIGGFSGVAIDANTLNASGAGTTRLDTATTVTTARLTGEAGAKQTLELAAGLGTLALSDGGAAAPTGAAGGLGASWTLRADAIDFDTRAQLASGSLELHARTGDVQLGDRADVNVAGREVAFFDEKRGTWGGQVTLRSDSGNVALDAASRIDVSGAAGADGGTLNVSAVNGTVSLPTGTLRGETVADAQGKTGKGAVARIDAHTLANADAINTALGNGFTGERSLRARTGDLSIGAGQTMRAERIALSADAGSIDILGTLNANGVDGGHISAYAGDSLTLRGGARLEASATQAGGDGGRVELGTGSGGALDLAAGATIDVRAGAGGEAGRVNLRAMRTGNDVAVTALDSAILGAGTVDIEAVRVYEGITTLNATGGSSGSTLSLTSINADNTAYAANHGAIKTRLGQDGNPAVHIVSGTEVRSSGDLTVANDWNLASATAGDEPGVLTMRAQGNLQVNGHLSDGFTNAAPITGTTPSTLLPDTVRGGRSWSYRLVAGADASAADPLSTRAGVGDVTVAAGKVVRTGTGHIDVAAGRDIKLASNSSAIYTAGRLSPALDGFTPPITLQRAYFTQGGGDVSLQAGRDITGVASSQLYSEWLFRQGRLNADGSGYLTGQQGTPAWWVRFDQFAQGVGALGGGDVSLRAGGNVNNVSASAPTQGRMASGTPDAAALVKTGGGHVTVEAGGDVLGGQYMADEGSVRVVAGGAIDSGQTVLTGKVYPVIALGNASAEVRATGDVNLHGVINPQLVIQSYGANDNFNVRSNAQGAQRESVFSTYGSDSAVRVSSLNGDTVLHDLAGSSTDGVSALYRAYSLYGDTVQITDREAYRNLLGYLPPSMSMTAFNGDVVLSRTAVSSERTMMPSTTGQLELMAQESVLVNVNLVMSDNDPSQVASAWRPTNLPGTVLSPTVGQRHANTPVHTGDSSTAKVYAVQGDVRGVSQSDGQNISLDLAKSAEVRAGRDVVNLNLAVQHANTSDRSVVEAGRDIRYADGGLRSDADGLRVAGQGRMTVAAGRNISLGTSGGILSRGDLDNANLPATGADLAVFAGLGPKGFDVDGALARLQQRLASGSPSETDLALARWLTGDASLTGGSAAAAVAAVAGLPDDQRHDRVREFVFTALRTTGRDANDASSGFAGDFARGYAALELVFPGIGTDGTYQGDLNLFASRIKTERGGDIDIMVPGGGIVVGLANTPANLVNVGNNVLGIVAAAEGDVRAMAREDVLVNQSRVLTVGGGDVLLWSSEGDIDAGRGAKTASAVPPPIVKVDPSTGTVTQELVGAASGSGIGALESPGVEAGDVDLIAPKGTVNAGDAGIRAGNLNIAAQVVLGADNISVSGTSTGTPVADTSAVTAASSGATSGGNDAADVVESLNQAAAESARAAQELASSLRPSVVRVEVLGFGE</sequence>
<keyword evidence="3" id="KW-1185">Reference proteome</keyword>
<dbReference type="InterPro" id="IPR021026">
    <property type="entry name" value="Filamn_hemagglutn_DUF3739"/>
</dbReference>
<dbReference type="SMART" id="SM00912">
    <property type="entry name" value="Haemagg_act"/>
    <property type="match status" value="1"/>
</dbReference>
<evidence type="ECO:0000313" key="2">
    <source>
        <dbReference type="EMBL" id="CDN88251.1"/>
    </source>
</evidence>
<dbReference type="InterPro" id="IPR012334">
    <property type="entry name" value="Pectin_lyas_fold"/>
</dbReference>
<name>A0A1L1PUC5_HYDIT</name>
<dbReference type="RefSeq" id="WP_009518423.1">
    <property type="nucleotide sequence ID" value="NZ_CCAE010000021.1"/>
</dbReference>
<organism evidence="2 3">
    <name type="scientific">Hydrogenophaga intermedia</name>
    <dbReference type="NCBI Taxonomy" id="65786"/>
    <lineage>
        <taxon>Bacteria</taxon>
        <taxon>Pseudomonadati</taxon>
        <taxon>Pseudomonadota</taxon>
        <taxon>Betaproteobacteria</taxon>
        <taxon>Burkholderiales</taxon>
        <taxon>Comamonadaceae</taxon>
        <taxon>Hydrogenophaga</taxon>
    </lineage>
</organism>
<dbReference type="Gene3D" id="2.160.20.10">
    <property type="entry name" value="Single-stranded right-handed beta-helix, Pectin lyase-like"/>
    <property type="match status" value="2"/>
</dbReference>
<dbReference type="InterPro" id="IPR008638">
    <property type="entry name" value="FhaB/CdiA-like_TPS"/>
</dbReference>
<gene>
    <name evidence="2" type="ORF">BN948_02684</name>
</gene>
<dbReference type="EMBL" id="CCAE010000021">
    <property type="protein sequence ID" value="CDN88251.1"/>
    <property type="molecule type" value="Genomic_DNA"/>
</dbReference>
<proteinExistence type="predicted"/>